<name>A0AB36TIJ8_ACETH</name>
<comment type="subcellular location">
    <subcellularLocation>
        <location evidence="2">Cell membrane</location>
        <topology evidence="2">Single-pass type II membrane protein</topology>
    </subcellularLocation>
</comment>
<dbReference type="Pfam" id="PF00912">
    <property type="entry name" value="Transgly"/>
    <property type="match status" value="1"/>
</dbReference>
<evidence type="ECO:0000256" key="22">
    <source>
        <dbReference type="ARBA" id="ARBA00023316"/>
    </source>
</evidence>
<evidence type="ECO:0000256" key="5">
    <source>
        <dbReference type="ARBA" id="ARBA00007739"/>
    </source>
</evidence>
<evidence type="ECO:0000256" key="4">
    <source>
        <dbReference type="ARBA" id="ARBA00007090"/>
    </source>
</evidence>
<evidence type="ECO:0000256" key="14">
    <source>
        <dbReference type="ARBA" id="ARBA00022801"/>
    </source>
</evidence>
<dbReference type="PANTHER" id="PTHR32282">
    <property type="entry name" value="BINDING PROTEIN TRANSPEPTIDASE, PUTATIVE-RELATED"/>
    <property type="match status" value="1"/>
</dbReference>
<keyword evidence="8" id="KW-1003">Cell membrane</keyword>
<evidence type="ECO:0000256" key="10">
    <source>
        <dbReference type="ARBA" id="ARBA00022670"/>
    </source>
</evidence>
<dbReference type="EC" id="3.4.16.4" evidence="6"/>
<evidence type="ECO:0000256" key="18">
    <source>
        <dbReference type="ARBA" id="ARBA00022989"/>
    </source>
</evidence>
<comment type="similarity">
    <text evidence="5">In the N-terminal section; belongs to the glycosyltransferase 51 family.</text>
</comment>
<dbReference type="InterPro" id="IPR023346">
    <property type="entry name" value="Lysozyme-like_dom_sf"/>
</dbReference>
<keyword evidence="15" id="KW-0133">Cell shape</keyword>
<comment type="similarity">
    <text evidence="4">In the C-terminal section; belongs to the transpeptidase family.</text>
</comment>
<evidence type="ECO:0000256" key="8">
    <source>
        <dbReference type="ARBA" id="ARBA00022475"/>
    </source>
</evidence>
<dbReference type="EMBL" id="PDBW01000001">
    <property type="protein sequence ID" value="PFH03724.1"/>
    <property type="molecule type" value="Genomic_DNA"/>
</dbReference>
<evidence type="ECO:0000256" key="1">
    <source>
        <dbReference type="ARBA" id="ARBA00002624"/>
    </source>
</evidence>
<evidence type="ECO:0000259" key="30">
    <source>
        <dbReference type="Pfam" id="PF00912"/>
    </source>
</evidence>
<dbReference type="GO" id="GO:0008658">
    <property type="term" value="F:penicillin binding"/>
    <property type="evidence" value="ECO:0007669"/>
    <property type="project" value="InterPro"/>
</dbReference>
<feature type="compositionally biased region" description="Basic residues" evidence="27">
    <location>
        <begin position="11"/>
        <end position="20"/>
    </location>
</feature>
<sequence length="824" mass="92108">MNSRTETASRRTQKSSKKKRTNKTGRIILSIFRVIVFFAVVFSVIIGGILAGMTLAYVATTEDLTAEQLVLTGFTTRVYDCNGNEIMALQGDKNREMVDFKDIPQDLKDAFVAIEDKRFYKHPGIDVKRIAGAVINFFKPGASSYGGSTITQQVIKNLTGNDERSVKRKIQEWKLALSLERNLSKDQILELYLNLIYMGQNCYGVQAAAQTYFNKDVSELTLAECASLAGITNLPGKYDPFTEKGRENNIKRQRIILKEMLDQGYITEAEYQKAINEELKFAESNKRTAENASNQPYFIDQVVKDVKRDLMAQGYSEEVAIRMIYNGGLQIYTTMDPDIQKAMDEVFTDEKYFTKVNKKTSQTPQAAMVIMDPNGYVRALYGGSGEKIGAPLNRASDPQVQRQPGSTFKPIAIYGPAINERRITAATIVDDVPVYMLGVDKGAYPNNFDYSYAGLTTIRNAIKRSVNVVAAKVWQDILGPDLSLEYLDKVNLNRDNERYLSLALGGLNQGVNPLQMAAAYVPFVSKGIYYEPMTYTKVLDMKGNVILEKKPKSTIVYDETAAYVMVDMLKSVVSESGGTAVGLGQLQNGKMPTAGKTGTTSQNFDKWFVGFSPYYVGAVWYGYDHNVSISSAESNRALQIWHDVMEKVHEKLEPIPFAEPEGIVRKRICIYSGKIATDLCASDPRGSAVRTELFIKGTEPSDDNLCDVHVKARVCKDSTDANGKSLLAGEYCPESSVEEKVFIRRPVPYVPVKPGEKAPADLIYELPEGEYCNVHGPAEVPDLEDIVDDIPDIPNENSSNRNPWIDFFDELDQTFPRIFRRDDR</sequence>
<dbReference type="GO" id="GO:0006508">
    <property type="term" value="P:proteolysis"/>
    <property type="evidence" value="ECO:0007669"/>
    <property type="project" value="UniProtKB-KW"/>
</dbReference>
<dbReference type="GO" id="GO:0009002">
    <property type="term" value="F:serine-type D-Ala-D-Ala carboxypeptidase activity"/>
    <property type="evidence" value="ECO:0007669"/>
    <property type="project" value="UniProtKB-EC"/>
</dbReference>
<evidence type="ECO:0000256" key="17">
    <source>
        <dbReference type="ARBA" id="ARBA00022984"/>
    </source>
</evidence>
<evidence type="ECO:0000256" key="20">
    <source>
        <dbReference type="ARBA" id="ARBA00023251"/>
    </source>
</evidence>
<dbReference type="FunFam" id="1.10.3810.10:FF:000001">
    <property type="entry name" value="Penicillin-binding protein 1A"/>
    <property type="match status" value="1"/>
</dbReference>
<evidence type="ECO:0000313" key="31">
    <source>
        <dbReference type="EMBL" id="PFH03724.1"/>
    </source>
</evidence>
<evidence type="ECO:0000256" key="16">
    <source>
        <dbReference type="ARBA" id="ARBA00022968"/>
    </source>
</evidence>
<keyword evidence="19 28" id="KW-0472">Membrane</keyword>
<keyword evidence="9" id="KW-0121">Carboxypeptidase</keyword>
<dbReference type="RefSeq" id="WP_003515928.1">
    <property type="nucleotide sequence ID" value="NZ_CP013828.1"/>
</dbReference>
<dbReference type="InterPro" id="IPR012338">
    <property type="entry name" value="Beta-lactam/transpept-like"/>
</dbReference>
<evidence type="ECO:0000256" key="9">
    <source>
        <dbReference type="ARBA" id="ARBA00022645"/>
    </source>
</evidence>
<dbReference type="AlphaFoldDB" id="A0AB36TIJ8"/>
<evidence type="ECO:0000256" key="13">
    <source>
        <dbReference type="ARBA" id="ARBA00022692"/>
    </source>
</evidence>
<dbReference type="EC" id="2.4.99.28" evidence="24"/>
<accession>A0AB36TIJ8</accession>
<evidence type="ECO:0000313" key="32">
    <source>
        <dbReference type="Proteomes" id="UP000223596"/>
    </source>
</evidence>
<evidence type="ECO:0000256" key="26">
    <source>
        <dbReference type="ARBA" id="ARBA00060592"/>
    </source>
</evidence>
<comment type="catalytic activity">
    <reaction evidence="23">
        <text>Preferential cleavage: (Ac)2-L-Lys-D-Ala-|-D-Ala. Also transpeptidation of peptidyl-alanyl moieties that are N-acyl substituents of D-alanine.</text>
        <dbReference type="EC" id="3.4.16.4"/>
    </reaction>
</comment>
<evidence type="ECO:0000256" key="24">
    <source>
        <dbReference type="ARBA" id="ARBA00044770"/>
    </source>
</evidence>
<keyword evidence="20" id="KW-0046">Antibiotic resistance</keyword>
<evidence type="ECO:0000256" key="27">
    <source>
        <dbReference type="SAM" id="MobiDB-lite"/>
    </source>
</evidence>
<comment type="caution">
    <text evidence="31">The sequence shown here is derived from an EMBL/GenBank/DDBJ whole genome shotgun (WGS) entry which is preliminary data.</text>
</comment>
<keyword evidence="12" id="KW-0808">Transferase</keyword>
<dbReference type="PANTHER" id="PTHR32282:SF11">
    <property type="entry name" value="PENICILLIN-BINDING PROTEIN 1B"/>
    <property type="match status" value="1"/>
</dbReference>
<dbReference type="InterPro" id="IPR050396">
    <property type="entry name" value="Glycosyltr_51/Transpeptidase"/>
</dbReference>
<evidence type="ECO:0000259" key="29">
    <source>
        <dbReference type="Pfam" id="PF00905"/>
    </source>
</evidence>
<gene>
    <name evidence="31" type="ORF">M972_112537</name>
</gene>
<keyword evidence="18 28" id="KW-1133">Transmembrane helix</keyword>
<comment type="pathway">
    <text evidence="3">Cell wall biogenesis; peptidoglycan biosynthesis.</text>
</comment>
<dbReference type="GO" id="GO:0009252">
    <property type="term" value="P:peptidoglycan biosynthetic process"/>
    <property type="evidence" value="ECO:0007669"/>
    <property type="project" value="UniProtKB-KW"/>
</dbReference>
<evidence type="ECO:0000256" key="6">
    <source>
        <dbReference type="ARBA" id="ARBA00012448"/>
    </source>
</evidence>
<keyword evidence="17" id="KW-0573">Peptidoglycan synthesis</keyword>
<comment type="pathway">
    <text evidence="26">Glycan biosynthesis.</text>
</comment>
<keyword evidence="22" id="KW-0961">Cell wall biogenesis/degradation</keyword>
<feature type="domain" description="Glycosyl transferase family 51" evidence="30">
    <location>
        <begin position="83"/>
        <end position="260"/>
    </location>
</feature>
<dbReference type="InterPro" id="IPR001264">
    <property type="entry name" value="Glyco_trans_51"/>
</dbReference>
<protein>
    <recommendedName>
        <fullName evidence="7">Penicillin-binding protein 1A</fullName>
        <ecNumber evidence="24">2.4.99.28</ecNumber>
        <ecNumber evidence="6">3.4.16.4</ecNumber>
    </recommendedName>
</protein>
<dbReference type="Proteomes" id="UP000223596">
    <property type="component" value="Unassembled WGS sequence"/>
</dbReference>
<dbReference type="GO" id="GO:0008360">
    <property type="term" value="P:regulation of cell shape"/>
    <property type="evidence" value="ECO:0007669"/>
    <property type="project" value="UniProtKB-KW"/>
</dbReference>
<dbReference type="GO" id="GO:0008955">
    <property type="term" value="F:peptidoglycan glycosyltransferase activity"/>
    <property type="evidence" value="ECO:0007669"/>
    <property type="project" value="UniProtKB-EC"/>
</dbReference>
<evidence type="ECO:0000256" key="28">
    <source>
        <dbReference type="SAM" id="Phobius"/>
    </source>
</evidence>
<feature type="transmembrane region" description="Helical" evidence="28">
    <location>
        <begin position="27"/>
        <end position="58"/>
    </location>
</feature>
<dbReference type="Pfam" id="PF00905">
    <property type="entry name" value="Transpeptidase"/>
    <property type="match status" value="1"/>
</dbReference>
<evidence type="ECO:0000256" key="3">
    <source>
        <dbReference type="ARBA" id="ARBA00004752"/>
    </source>
</evidence>
<keyword evidence="13 28" id="KW-0812">Transmembrane</keyword>
<keyword evidence="21" id="KW-0511">Multifunctional enzyme</keyword>
<evidence type="ECO:0000256" key="11">
    <source>
        <dbReference type="ARBA" id="ARBA00022676"/>
    </source>
</evidence>
<evidence type="ECO:0000256" key="2">
    <source>
        <dbReference type="ARBA" id="ARBA00004401"/>
    </source>
</evidence>
<evidence type="ECO:0000256" key="23">
    <source>
        <dbReference type="ARBA" id="ARBA00034000"/>
    </source>
</evidence>
<dbReference type="GO" id="GO:0046677">
    <property type="term" value="P:response to antibiotic"/>
    <property type="evidence" value="ECO:0007669"/>
    <property type="project" value="UniProtKB-KW"/>
</dbReference>
<evidence type="ECO:0000256" key="7">
    <source>
        <dbReference type="ARBA" id="ARBA00018638"/>
    </source>
</evidence>
<feature type="domain" description="Penicillin-binding protein transpeptidase" evidence="29">
    <location>
        <begin position="367"/>
        <end position="642"/>
    </location>
</feature>
<dbReference type="GO" id="GO:0005886">
    <property type="term" value="C:plasma membrane"/>
    <property type="evidence" value="ECO:0007669"/>
    <property type="project" value="UniProtKB-SubCell"/>
</dbReference>
<dbReference type="GO" id="GO:0030288">
    <property type="term" value="C:outer membrane-bounded periplasmic space"/>
    <property type="evidence" value="ECO:0007669"/>
    <property type="project" value="TreeGrafter"/>
</dbReference>
<dbReference type="SUPFAM" id="SSF53955">
    <property type="entry name" value="Lysozyme-like"/>
    <property type="match status" value="1"/>
</dbReference>
<comment type="catalytic activity">
    <reaction evidence="25">
        <text>[GlcNAc-(1-&gt;4)-Mur2Ac(oyl-L-Ala-gamma-D-Glu-L-Lys-D-Ala-D-Ala)](n)-di-trans,octa-cis-undecaprenyl diphosphate + beta-D-GlcNAc-(1-&gt;4)-Mur2Ac(oyl-L-Ala-gamma-D-Glu-L-Lys-D-Ala-D-Ala)-di-trans,octa-cis-undecaprenyl diphosphate = [GlcNAc-(1-&gt;4)-Mur2Ac(oyl-L-Ala-gamma-D-Glu-L-Lys-D-Ala-D-Ala)](n+1)-di-trans,octa-cis-undecaprenyl diphosphate + di-trans,octa-cis-undecaprenyl diphosphate + H(+)</text>
        <dbReference type="Rhea" id="RHEA:23708"/>
        <dbReference type="Rhea" id="RHEA-COMP:9602"/>
        <dbReference type="Rhea" id="RHEA-COMP:9603"/>
        <dbReference type="ChEBI" id="CHEBI:15378"/>
        <dbReference type="ChEBI" id="CHEBI:58405"/>
        <dbReference type="ChEBI" id="CHEBI:60033"/>
        <dbReference type="ChEBI" id="CHEBI:78435"/>
        <dbReference type="EC" id="2.4.99.28"/>
    </reaction>
</comment>
<evidence type="ECO:0000256" key="19">
    <source>
        <dbReference type="ARBA" id="ARBA00023136"/>
    </source>
</evidence>
<comment type="function">
    <text evidence="1">Cell wall formation. Synthesis of cross-linked peptidoglycan from the lipid intermediates. The enzyme has a penicillin-insensitive transglycosylase N-terminal domain (formation of linear glycan strands) and a penicillin-sensitive transpeptidase C-terminal domain (cross-linking of the peptide subunits).</text>
</comment>
<keyword evidence="11" id="KW-0328">Glycosyltransferase</keyword>
<dbReference type="InterPro" id="IPR001460">
    <property type="entry name" value="PCN-bd_Tpept"/>
</dbReference>
<reference evidence="31 32" key="1">
    <citation type="submission" date="2017-09" db="EMBL/GenBank/DDBJ databases">
        <title>Evaluation of Pacific Biosciences Sequencing Technology to Finishing C. thermocellum Genome Sequences.</title>
        <authorList>
            <person name="Brown S."/>
        </authorList>
    </citation>
    <scope>NUCLEOTIDE SEQUENCE [LARGE SCALE GENOMIC DNA]</scope>
    <source>
        <strain evidence="31 32">AD2</strain>
    </source>
</reference>
<evidence type="ECO:0000256" key="15">
    <source>
        <dbReference type="ARBA" id="ARBA00022960"/>
    </source>
</evidence>
<evidence type="ECO:0000256" key="12">
    <source>
        <dbReference type="ARBA" id="ARBA00022679"/>
    </source>
</evidence>
<proteinExistence type="inferred from homology"/>
<dbReference type="Gene3D" id="1.10.3810.10">
    <property type="entry name" value="Biosynthetic peptidoglycan transglycosylase-like"/>
    <property type="match status" value="1"/>
</dbReference>
<keyword evidence="16" id="KW-0735">Signal-anchor</keyword>
<evidence type="ECO:0000256" key="25">
    <source>
        <dbReference type="ARBA" id="ARBA00049902"/>
    </source>
</evidence>
<evidence type="ECO:0000256" key="21">
    <source>
        <dbReference type="ARBA" id="ARBA00023268"/>
    </source>
</evidence>
<dbReference type="GO" id="GO:0071555">
    <property type="term" value="P:cell wall organization"/>
    <property type="evidence" value="ECO:0007669"/>
    <property type="project" value="UniProtKB-KW"/>
</dbReference>
<keyword evidence="10" id="KW-0645">Protease</keyword>
<dbReference type="NCBIfam" id="TIGR02074">
    <property type="entry name" value="PBP_1a_fam"/>
    <property type="match status" value="1"/>
</dbReference>
<dbReference type="InterPro" id="IPR036950">
    <property type="entry name" value="PBP_transglycosylase"/>
</dbReference>
<keyword evidence="14" id="KW-0378">Hydrolase</keyword>
<dbReference type="SUPFAM" id="SSF56601">
    <property type="entry name" value="beta-lactamase/transpeptidase-like"/>
    <property type="match status" value="1"/>
</dbReference>
<organism evidence="31 32">
    <name type="scientific">Acetivibrio thermocellus AD2</name>
    <dbReference type="NCBI Taxonomy" id="1138384"/>
    <lineage>
        <taxon>Bacteria</taxon>
        <taxon>Bacillati</taxon>
        <taxon>Bacillota</taxon>
        <taxon>Clostridia</taxon>
        <taxon>Eubacteriales</taxon>
        <taxon>Oscillospiraceae</taxon>
        <taxon>Acetivibrio</taxon>
    </lineage>
</organism>
<dbReference type="Gene3D" id="3.40.710.10">
    <property type="entry name" value="DD-peptidase/beta-lactamase superfamily"/>
    <property type="match status" value="1"/>
</dbReference>
<feature type="region of interest" description="Disordered" evidence="27">
    <location>
        <begin position="1"/>
        <end position="20"/>
    </location>
</feature>